<feature type="coiled-coil region" evidence="1">
    <location>
        <begin position="419"/>
        <end position="453"/>
    </location>
</feature>
<dbReference type="InParanoid" id="A2FCX7"/>
<dbReference type="RefSeq" id="XP_001310193.1">
    <property type="nucleotide sequence ID" value="XM_001310192.1"/>
</dbReference>
<organism evidence="2 3">
    <name type="scientific">Trichomonas vaginalis (strain ATCC PRA-98 / G3)</name>
    <dbReference type="NCBI Taxonomy" id="412133"/>
    <lineage>
        <taxon>Eukaryota</taxon>
        <taxon>Metamonada</taxon>
        <taxon>Parabasalia</taxon>
        <taxon>Trichomonadida</taxon>
        <taxon>Trichomonadidae</taxon>
        <taxon>Trichomonas</taxon>
    </lineage>
</organism>
<reference evidence="2" key="2">
    <citation type="journal article" date="2007" name="Science">
        <title>Draft genome sequence of the sexually transmitted pathogen Trichomonas vaginalis.</title>
        <authorList>
            <person name="Carlton J.M."/>
            <person name="Hirt R.P."/>
            <person name="Silva J.C."/>
            <person name="Delcher A.L."/>
            <person name="Schatz M."/>
            <person name="Zhao Q."/>
            <person name="Wortman J.R."/>
            <person name="Bidwell S.L."/>
            <person name="Alsmark U.C.M."/>
            <person name="Besteiro S."/>
            <person name="Sicheritz-Ponten T."/>
            <person name="Noel C.J."/>
            <person name="Dacks J.B."/>
            <person name="Foster P.G."/>
            <person name="Simillion C."/>
            <person name="Van de Peer Y."/>
            <person name="Miranda-Saavedra D."/>
            <person name="Barton G.J."/>
            <person name="Westrop G.D."/>
            <person name="Mueller S."/>
            <person name="Dessi D."/>
            <person name="Fiori P.L."/>
            <person name="Ren Q."/>
            <person name="Paulsen I."/>
            <person name="Zhang H."/>
            <person name="Bastida-Corcuera F.D."/>
            <person name="Simoes-Barbosa A."/>
            <person name="Brown M.T."/>
            <person name="Hayes R.D."/>
            <person name="Mukherjee M."/>
            <person name="Okumura C.Y."/>
            <person name="Schneider R."/>
            <person name="Smith A.J."/>
            <person name="Vanacova S."/>
            <person name="Villalvazo M."/>
            <person name="Haas B.J."/>
            <person name="Pertea M."/>
            <person name="Feldblyum T.V."/>
            <person name="Utterback T.R."/>
            <person name="Shu C.L."/>
            <person name="Osoegawa K."/>
            <person name="de Jong P.J."/>
            <person name="Hrdy I."/>
            <person name="Horvathova L."/>
            <person name="Zubacova Z."/>
            <person name="Dolezal P."/>
            <person name="Malik S.B."/>
            <person name="Logsdon J.M. Jr."/>
            <person name="Henze K."/>
            <person name="Gupta A."/>
            <person name="Wang C.C."/>
            <person name="Dunne R.L."/>
            <person name="Upcroft J.A."/>
            <person name="Upcroft P."/>
            <person name="White O."/>
            <person name="Salzberg S.L."/>
            <person name="Tang P."/>
            <person name="Chiu C.-H."/>
            <person name="Lee Y.-S."/>
            <person name="Embley T.M."/>
            <person name="Coombs G.H."/>
            <person name="Mottram J.C."/>
            <person name="Tachezy J."/>
            <person name="Fraser-Liggett C.M."/>
            <person name="Johnson P.J."/>
        </authorList>
    </citation>
    <scope>NUCLEOTIDE SEQUENCE [LARGE SCALE GENOMIC DNA]</scope>
    <source>
        <strain evidence="2">G3</strain>
    </source>
</reference>
<evidence type="ECO:0000256" key="1">
    <source>
        <dbReference type="SAM" id="Coils"/>
    </source>
</evidence>
<proteinExistence type="predicted"/>
<feature type="coiled-coil region" evidence="1">
    <location>
        <begin position="32"/>
        <end position="73"/>
    </location>
</feature>
<accession>A2FCX7</accession>
<dbReference type="VEuPathDB" id="TrichDB:TVAGG3_0417880"/>
<dbReference type="AlphaFoldDB" id="A2FCX7"/>
<dbReference type="Proteomes" id="UP000001542">
    <property type="component" value="Unassembled WGS sequence"/>
</dbReference>
<dbReference type="EMBL" id="DS113723">
    <property type="protein sequence ID" value="EAX97263.1"/>
    <property type="molecule type" value="Genomic_DNA"/>
</dbReference>
<gene>
    <name evidence="2" type="ORF">TVAG_037700</name>
</gene>
<evidence type="ECO:0000313" key="2">
    <source>
        <dbReference type="EMBL" id="EAX97263.1"/>
    </source>
</evidence>
<keyword evidence="1" id="KW-0175">Coiled coil</keyword>
<sequence length="469" mass="54787">MKTSKSLASGVQLKTMAGKKIQEAHMSMHSKSHTLRTQAKKLETEQKQLTDERLKIDIKLDKVKQQLKQINDQDKQTSIQVQSTASLSTQQQIIEKEKYFNEFLKSILNDLSNPPSTSEPSEFDDLDEEELNAQLAVLDLESTRIVRSESTLQKNEHNDRMSSLVKDMETETIKHETEALELESKASSHICQQYESEATEKILDERLVESHNRAKRAIDALSDIDMRKKSAIFRLEQAKARREQAENTSVNITEREDALAAREADADRTIREMKIPTQEEVETAKFLAQSKTMKFKQLPISPDPVDLVIKQYEIVLNGGEHESISSKLSNQHWRLFKFEEHEKWNKHWEVENKFMNEKMKEFENLPKKETLQRRLDDLKKSIDETKINISKAINEYEILEKPDFTFDQNMLKTKTHYELVDYQKEINNINSELQQLSQRKAVAEYEVERLRSLQQALQLNNEYQESKQD</sequence>
<dbReference type="KEGG" id="tva:4755044"/>
<dbReference type="VEuPathDB" id="TrichDB:TVAG_037700"/>
<name>A2FCX7_TRIV3</name>
<reference evidence="2" key="1">
    <citation type="submission" date="2006-10" db="EMBL/GenBank/DDBJ databases">
        <authorList>
            <person name="Amadeo P."/>
            <person name="Zhao Q."/>
            <person name="Wortman J."/>
            <person name="Fraser-Liggett C."/>
            <person name="Carlton J."/>
        </authorList>
    </citation>
    <scope>NUCLEOTIDE SEQUENCE</scope>
    <source>
        <strain evidence="2">G3</strain>
    </source>
</reference>
<protein>
    <submittedName>
        <fullName evidence="2">Uncharacterized protein</fullName>
    </submittedName>
</protein>
<keyword evidence="3" id="KW-1185">Reference proteome</keyword>
<feature type="coiled-coil region" evidence="1">
    <location>
        <begin position="345"/>
        <end position="395"/>
    </location>
</feature>
<evidence type="ECO:0000313" key="3">
    <source>
        <dbReference type="Proteomes" id="UP000001542"/>
    </source>
</evidence>
<feature type="coiled-coil region" evidence="1">
    <location>
        <begin position="228"/>
        <end position="255"/>
    </location>
</feature>